<sequence>MAARVGAAVLLGLLALLLTAGTASAQDVPGPPSGPQPYGGQLGRMDPGDEVSSEQVLEVGMLALGTVNGLAFAVAMVASRLRGPSAAQTRRALINRTGAGTVSESRRARRARVHPGAAAAGPAQAPAPAPAPAPAAAAPRPSTAPEPAVSGGPRGLTPQEPPAGAVPEQGQAPAPGGRTSAPVSPPAGVRKPVGR</sequence>
<evidence type="ECO:0000256" key="3">
    <source>
        <dbReference type="SAM" id="SignalP"/>
    </source>
</evidence>
<feature type="chain" id="PRO_5046556849" evidence="3">
    <location>
        <begin position="26"/>
        <end position="195"/>
    </location>
</feature>
<dbReference type="Proteomes" id="UP001595947">
    <property type="component" value="Unassembled WGS sequence"/>
</dbReference>
<keyword evidence="3" id="KW-0732">Signal</keyword>
<gene>
    <name evidence="4" type="ORF">ACFPBZ_28845</name>
</gene>
<accession>A0ABV9YWN3</accession>
<proteinExistence type="predicted"/>
<evidence type="ECO:0000313" key="4">
    <source>
        <dbReference type="EMBL" id="MFC5066246.1"/>
    </source>
</evidence>
<feature type="region of interest" description="Disordered" evidence="1">
    <location>
        <begin position="92"/>
        <end position="195"/>
    </location>
</feature>
<dbReference type="EMBL" id="JBHSIV010000064">
    <property type="protein sequence ID" value="MFC5066246.1"/>
    <property type="molecule type" value="Genomic_DNA"/>
</dbReference>
<feature type="transmembrane region" description="Helical" evidence="2">
    <location>
        <begin position="59"/>
        <end position="81"/>
    </location>
</feature>
<feature type="signal peptide" evidence="3">
    <location>
        <begin position="1"/>
        <end position="25"/>
    </location>
</feature>
<keyword evidence="2" id="KW-0812">Transmembrane</keyword>
<keyword evidence="5" id="KW-1185">Reference proteome</keyword>
<keyword evidence="2" id="KW-0472">Membrane</keyword>
<organism evidence="4 5">
    <name type="scientific">Actinomycetospora atypica</name>
    <dbReference type="NCBI Taxonomy" id="1290095"/>
    <lineage>
        <taxon>Bacteria</taxon>
        <taxon>Bacillati</taxon>
        <taxon>Actinomycetota</taxon>
        <taxon>Actinomycetes</taxon>
        <taxon>Pseudonocardiales</taxon>
        <taxon>Pseudonocardiaceae</taxon>
        <taxon>Actinomycetospora</taxon>
    </lineage>
</organism>
<name>A0ABV9YWN3_9PSEU</name>
<feature type="compositionally biased region" description="Low complexity" evidence="1">
    <location>
        <begin position="114"/>
        <end position="124"/>
    </location>
</feature>
<feature type="region of interest" description="Disordered" evidence="1">
    <location>
        <begin position="24"/>
        <end position="51"/>
    </location>
</feature>
<comment type="caution">
    <text evidence="4">The sequence shown here is derived from an EMBL/GenBank/DDBJ whole genome shotgun (WGS) entry which is preliminary data.</text>
</comment>
<evidence type="ECO:0000313" key="5">
    <source>
        <dbReference type="Proteomes" id="UP001595947"/>
    </source>
</evidence>
<keyword evidence="2" id="KW-1133">Transmembrane helix</keyword>
<protein>
    <submittedName>
        <fullName evidence="4">Uncharacterized protein</fullName>
    </submittedName>
</protein>
<reference evidence="5" key="1">
    <citation type="journal article" date="2019" name="Int. J. Syst. Evol. Microbiol.">
        <title>The Global Catalogue of Microorganisms (GCM) 10K type strain sequencing project: providing services to taxonomists for standard genome sequencing and annotation.</title>
        <authorList>
            <consortium name="The Broad Institute Genomics Platform"/>
            <consortium name="The Broad Institute Genome Sequencing Center for Infectious Disease"/>
            <person name="Wu L."/>
            <person name="Ma J."/>
        </authorList>
    </citation>
    <scope>NUCLEOTIDE SEQUENCE [LARGE SCALE GENOMIC DNA]</scope>
    <source>
        <strain evidence="5">CGMCC 4.7093</strain>
    </source>
</reference>
<dbReference type="RefSeq" id="WP_378039554.1">
    <property type="nucleotide sequence ID" value="NZ_JBHSIV010000064.1"/>
</dbReference>
<evidence type="ECO:0000256" key="1">
    <source>
        <dbReference type="SAM" id="MobiDB-lite"/>
    </source>
</evidence>
<evidence type="ECO:0000256" key="2">
    <source>
        <dbReference type="SAM" id="Phobius"/>
    </source>
</evidence>
<feature type="compositionally biased region" description="Low complexity" evidence="1">
    <location>
        <begin position="134"/>
        <end position="148"/>
    </location>
</feature>